<dbReference type="FunFam" id="1.20.1090.10:FF:000001">
    <property type="entry name" value="Aldehyde-alcohol dehydrogenase"/>
    <property type="match status" value="1"/>
</dbReference>
<reference evidence="13" key="3">
    <citation type="submission" date="2016-03" db="UniProtKB">
        <authorList>
            <consortium name="EnsemblProtists"/>
        </authorList>
    </citation>
    <scope>IDENTIFICATION</scope>
</reference>
<dbReference type="InterPro" id="IPR012079">
    <property type="entry name" value="Bifunc_Ald-ADH"/>
</dbReference>
<dbReference type="Proteomes" id="UP000011087">
    <property type="component" value="Unassembled WGS sequence"/>
</dbReference>
<dbReference type="InterPro" id="IPR016163">
    <property type="entry name" value="Ald_DH_C"/>
</dbReference>
<evidence type="ECO:0000256" key="1">
    <source>
        <dbReference type="ARBA" id="ARBA00001954"/>
    </source>
</evidence>
<organism evidence="12">
    <name type="scientific">Guillardia theta (strain CCMP2712)</name>
    <name type="common">Cryptophyte</name>
    <dbReference type="NCBI Taxonomy" id="905079"/>
    <lineage>
        <taxon>Eukaryota</taxon>
        <taxon>Cryptophyceae</taxon>
        <taxon>Pyrenomonadales</taxon>
        <taxon>Geminigeraceae</taxon>
        <taxon>Guillardia</taxon>
    </lineage>
</organism>
<dbReference type="PANTHER" id="PTHR11496">
    <property type="entry name" value="ALCOHOL DEHYDROGENASE"/>
    <property type="match status" value="1"/>
</dbReference>
<keyword evidence="4" id="KW-0520">NAD</keyword>
<keyword evidence="14" id="KW-1185">Reference proteome</keyword>
<dbReference type="OrthoDB" id="339764at2759"/>
<keyword evidence="5" id="KW-0511">Multifunctional enzyme</keyword>
<dbReference type="InterPro" id="IPR015590">
    <property type="entry name" value="Aldehyde_DH_dom"/>
</dbReference>
<dbReference type="SUPFAM" id="SSF53720">
    <property type="entry name" value="ALDH-like"/>
    <property type="match status" value="1"/>
</dbReference>
<dbReference type="Pfam" id="PF25137">
    <property type="entry name" value="ADH_Fe_C"/>
    <property type="match status" value="1"/>
</dbReference>
<dbReference type="GO" id="GO:0005739">
    <property type="term" value="C:mitochondrion"/>
    <property type="evidence" value="ECO:0007669"/>
    <property type="project" value="TreeGrafter"/>
</dbReference>
<dbReference type="Gene3D" id="3.40.309.10">
    <property type="entry name" value="Aldehyde Dehydrogenase, Chain A, domain 2"/>
    <property type="match status" value="1"/>
</dbReference>
<dbReference type="CDD" id="cd07122">
    <property type="entry name" value="ALDH_F20_ACDH"/>
    <property type="match status" value="1"/>
</dbReference>
<evidence type="ECO:0000256" key="5">
    <source>
        <dbReference type="ARBA" id="ARBA00023268"/>
    </source>
</evidence>
<dbReference type="PIRSF" id="PIRSF000111">
    <property type="entry name" value="ALDH_ADH"/>
    <property type="match status" value="1"/>
</dbReference>
<comment type="similarity">
    <text evidence="6 8">In the N-terminal section; belongs to the aldehyde dehydrogenase family.</text>
</comment>
<gene>
    <name evidence="12" type="ORF">GUITHDRAFT_92563</name>
</gene>
<dbReference type="InterPro" id="IPR001670">
    <property type="entry name" value="ADH_Fe/GldA"/>
</dbReference>
<name>L1JUH2_GUITC</name>
<dbReference type="PaxDb" id="55529-EKX51959"/>
<accession>L1JUH2</accession>
<dbReference type="InterPro" id="IPR016161">
    <property type="entry name" value="Ald_DH/histidinol_DH"/>
</dbReference>
<dbReference type="GO" id="GO:0046872">
    <property type="term" value="F:metal ion binding"/>
    <property type="evidence" value="ECO:0007669"/>
    <property type="project" value="InterPro"/>
</dbReference>
<dbReference type="GO" id="GO:0006066">
    <property type="term" value="P:alcohol metabolic process"/>
    <property type="evidence" value="ECO:0007669"/>
    <property type="project" value="InterPro"/>
</dbReference>
<dbReference type="InterPro" id="IPR039697">
    <property type="entry name" value="Alcohol_dehydrogenase_Fe"/>
</dbReference>
<dbReference type="InterPro" id="IPR016162">
    <property type="entry name" value="Ald_DH_N"/>
</dbReference>
<proteinExistence type="inferred from homology"/>
<comment type="cofactor">
    <cofactor evidence="1">
        <name>Fe(2+)</name>
        <dbReference type="ChEBI" id="CHEBI:29033"/>
    </cofactor>
</comment>
<protein>
    <recommendedName>
        <fullName evidence="8">Aldehyde-alcohol dehydrogenase</fullName>
    </recommendedName>
</protein>
<dbReference type="GO" id="GO:0006113">
    <property type="term" value="P:fermentation"/>
    <property type="evidence" value="ECO:0007669"/>
    <property type="project" value="UniProtKB-ARBA"/>
</dbReference>
<dbReference type="GO" id="GO:0015976">
    <property type="term" value="P:carbon utilization"/>
    <property type="evidence" value="ECO:0007669"/>
    <property type="project" value="InterPro"/>
</dbReference>
<dbReference type="Gene3D" id="3.40.605.10">
    <property type="entry name" value="Aldehyde Dehydrogenase, Chain A, domain 1"/>
    <property type="match status" value="1"/>
</dbReference>
<dbReference type="EnsemblProtists" id="EKX51959">
    <property type="protein sequence ID" value="EKX51959"/>
    <property type="gene ID" value="GUITHDRAFT_92563"/>
</dbReference>
<keyword evidence="3" id="KW-0408">Iron</keyword>
<reference evidence="12 14" key="1">
    <citation type="journal article" date="2012" name="Nature">
        <title>Algal genomes reveal evolutionary mosaicism and the fate of nucleomorphs.</title>
        <authorList>
            <consortium name="DOE Joint Genome Institute"/>
            <person name="Curtis B.A."/>
            <person name="Tanifuji G."/>
            <person name="Burki F."/>
            <person name="Gruber A."/>
            <person name="Irimia M."/>
            <person name="Maruyama S."/>
            <person name="Arias M.C."/>
            <person name="Ball S.G."/>
            <person name="Gile G.H."/>
            <person name="Hirakawa Y."/>
            <person name="Hopkins J.F."/>
            <person name="Kuo A."/>
            <person name="Rensing S.A."/>
            <person name="Schmutz J."/>
            <person name="Symeonidi A."/>
            <person name="Elias M."/>
            <person name="Eveleigh R.J."/>
            <person name="Herman E.K."/>
            <person name="Klute M.J."/>
            <person name="Nakayama T."/>
            <person name="Obornik M."/>
            <person name="Reyes-Prieto A."/>
            <person name="Armbrust E.V."/>
            <person name="Aves S.J."/>
            <person name="Beiko R.G."/>
            <person name="Coutinho P."/>
            <person name="Dacks J.B."/>
            <person name="Durnford D.G."/>
            <person name="Fast N.M."/>
            <person name="Green B.R."/>
            <person name="Grisdale C.J."/>
            <person name="Hempel F."/>
            <person name="Henrissat B."/>
            <person name="Hoppner M.P."/>
            <person name="Ishida K."/>
            <person name="Kim E."/>
            <person name="Koreny L."/>
            <person name="Kroth P.G."/>
            <person name="Liu Y."/>
            <person name="Malik S.B."/>
            <person name="Maier U.G."/>
            <person name="McRose D."/>
            <person name="Mock T."/>
            <person name="Neilson J.A."/>
            <person name="Onodera N.T."/>
            <person name="Poole A.M."/>
            <person name="Pritham E.J."/>
            <person name="Richards T.A."/>
            <person name="Rocap G."/>
            <person name="Roy S.W."/>
            <person name="Sarai C."/>
            <person name="Schaack S."/>
            <person name="Shirato S."/>
            <person name="Slamovits C.H."/>
            <person name="Spencer D.F."/>
            <person name="Suzuki S."/>
            <person name="Worden A.Z."/>
            <person name="Zauner S."/>
            <person name="Barry K."/>
            <person name="Bell C."/>
            <person name="Bharti A.K."/>
            <person name="Crow J.A."/>
            <person name="Grimwood J."/>
            <person name="Kramer R."/>
            <person name="Lindquist E."/>
            <person name="Lucas S."/>
            <person name="Salamov A."/>
            <person name="McFadden G.I."/>
            <person name="Lane C.E."/>
            <person name="Keeling P.J."/>
            <person name="Gray M.W."/>
            <person name="Grigoriev I.V."/>
            <person name="Archibald J.M."/>
        </authorList>
    </citation>
    <scope>NUCLEOTIDE SEQUENCE</scope>
    <source>
        <strain evidence="12 14">CCMP2712</strain>
    </source>
</reference>
<dbReference type="Gene3D" id="1.20.1090.10">
    <property type="entry name" value="Dehydroquinate synthase-like - alpha domain"/>
    <property type="match status" value="1"/>
</dbReference>
<evidence type="ECO:0000256" key="4">
    <source>
        <dbReference type="ARBA" id="ARBA00023027"/>
    </source>
</evidence>
<dbReference type="PROSITE" id="PS00060">
    <property type="entry name" value="ADH_IRON_2"/>
    <property type="match status" value="1"/>
</dbReference>
<dbReference type="SUPFAM" id="SSF56796">
    <property type="entry name" value="Dehydroquinate synthase-like"/>
    <property type="match status" value="1"/>
</dbReference>
<dbReference type="GO" id="GO:0004022">
    <property type="term" value="F:alcohol dehydrogenase (NAD+) activity"/>
    <property type="evidence" value="ECO:0007669"/>
    <property type="project" value="UniProtKB-UniRule"/>
</dbReference>
<dbReference type="InterPro" id="IPR034789">
    <property type="entry name" value="AAD_C"/>
</dbReference>
<evidence type="ECO:0000313" key="14">
    <source>
        <dbReference type="Proteomes" id="UP000011087"/>
    </source>
</evidence>
<dbReference type="EMBL" id="JH992974">
    <property type="protein sequence ID" value="EKX51959.1"/>
    <property type="molecule type" value="Genomic_DNA"/>
</dbReference>
<comment type="similarity">
    <text evidence="7 8">In the C-terminal section; belongs to the iron-containing alcohol dehydrogenase family.</text>
</comment>
<sequence length="907" mass="98289">MLSSRHAVAMATRRTRMYIPASKRFIGNDSIKSIDEKIQRIQEAQAMFATYDQKTVDHIFRQVAHAANKQRVPLAKLAVEETRMGLMEDKVIKNGVVIETSVSAYADMKTCGIIDRDIERGLIKIATPVGPLACITPCTNPTSTVIIKSLFALKTRNAAIFLPHPRASACSHEAMRICRDAAVAAGAPPNVLDCVEHPTLELNRHVMDHPGIKLIVATGGPGMVKASYSTGKPALGVGAGNASVLVDDTADLKMAASSIVMGKTFDNGVICASEQSTVVIESIFEEFKSLLQKRGVHFVYGEERKKLGEFLIKNGAINPDIVGQSAQTIAQKCGIKIPSDAVVIATEASEVGPHEPFSFEKLSPVMTLYRAPTFNEAKDLCASIVHFGGEGHTAVIHSNDENRIAAFAAAMPAHHLFANVPSSIAAVGTAFNFNVPPSLTLGVGTTGGSSIATNMTPASLINVKLMASRQEHMEWMKTPPNLYFNRNCTREAIADLAKPYPGGKRDTRAMIVTDRAMVEFGYCAKVQQMLEQIGFKVAVFDDVTPDPTIECVRAGAAACEQFKPEVLIGLGGGSPMDAAKGIRVFYEHPEAKLEDVGARFIELRKRTCPFPDTGSKVHKLVCIPTTSGTGSEVTPFAVITEGTHKYPLFSYRMTPDVAIVDSAFCDNLPKSLVANAGVDALVHAIEAYVSVASNDFTKAHATRAVKLLFEYLPESYKNGTIRAREMVHHASTIAGIAFANSFLGITHSLSHQIGGAFHTPHGMTNAILMEHVIDYNAVDAPTRMGVYPQYTHPLAKQRYAELARAIGCTGNSDYELVQKFKQRISELKKSLDIPATFAEAGINKDAYYKVIDSLAEHAFDDQCTPANPRFPLVPELRHILECAYDGQPLSSRMYLEPKEADAAKTKA</sequence>
<evidence type="ECO:0000256" key="7">
    <source>
        <dbReference type="ARBA" id="ARBA00035645"/>
    </source>
</evidence>
<feature type="domain" description="Fe-containing alcohol dehydrogenase-like C-terminal" evidence="11">
    <location>
        <begin position="674"/>
        <end position="883"/>
    </location>
</feature>
<dbReference type="InterPro" id="IPR018211">
    <property type="entry name" value="ADH_Fe_CS"/>
</dbReference>
<evidence type="ECO:0000256" key="3">
    <source>
        <dbReference type="ARBA" id="ARBA00023004"/>
    </source>
</evidence>
<dbReference type="OMA" id="KIMWVLY"/>
<evidence type="ECO:0000256" key="6">
    <source>
        <dbReference type="ARBA" id="ARBA00035641"/>
    </source>
</evidence>
<dbReference type="STRING" id="905079.L1JUH2"/>
<dbReference type="FunFam" id="3.40.50.1970:FF:000003">
    <property type="entry name" value="Alcohol dehydrogenase, iron-containing"/>
    <property type="match status" value="1"/>
</dbReference>
<dbReference type="Gene3D" id="3.40.50.1970">
    <property type="match status" value="1"/>
</dbReference>
<reference evidence="14" key="2">
    <citation type="submission" date="2012-11" db="EMBL/GenBank/DDBJ databases">
        <authorList>
            <person name="Kuo A."/>
            <person name="Curtis B.A."/>
            <person name="Tanifuji G."/>
            <person name="Burki F."/>
            <person name="Gruber A."/>
            <person name="Irimia M."/>
            <person name="Maruyama S."/>
            <person name="Arias M.C."/>
            <person name="Ball S.G."/>
            <person name="Gile G.H."/>
            <person name="Hirakawa Y."/>
            <person name="Hopkins J.F."/>
            <person name="Rensing S.A."/>
            <person name="Schmutz J."/>
            <person name="Symeonidi A."/>
            <person name="Elias M."/>
            <person name="Eveleigh R.J."/>
            <person name="Herman E.K."/>
            <person name="Klute M.J."/>
            <person name="Nakayama T."/>
            <person name="Obornik M."/>
            <person name="Reyes-Prieto A."/>
            <person name="Armbrust E.V."/>
            <person name="Aves S.J."/>
            <person name="Beiko R.G."/>
            <person name="Coutinho P."/>
            <person name="Dacks J.B."/>
            <person name="Durnford D.G."/>
            <person name="Fast N.M."/>
            <person name="Green B.R."/>
            <person name="Grisdale C."/>
            <person name="Hempe F."/>
            <person name="Henrissat B."/>
            <person name="Hoppner M.P."/>
            <person name="Ishida K.-I."/>
            <person name="Kim E."/>
            <person name="Koreny L."/>
            <person name="Kroth P.G."/>
            <person name="Liu Y."/>
            <person name="Malik S.-B."/>
            <person name="Maier U.G."/>
            <person name="McRose D."/>
            <person name="Mock T."/>
            <person name="Neilson J.A."/>
            <person name="Onodera N.T."/>
            <person name="Poole A.M."/>
            <person name="Pritham E.J."/>
            <person name="Richards T.A."/>
            <person name="Rocap G."/>
            <person name="Roy S.W."/>
            <person name="Sarai C."/>
            <person name="Schaack S."/>
            <person name="Shirato S."/>
            <person name="Slamovits C.H."/>
            <person name="Spencer D.F."/>
            <person name="Suzuki S."/>
            <person name="Worden A.Z."/>
            <person name="Zauner S."/>
            <person name="Barry K."/>
            <person name="Bell C."/>
            <person name="Bharti A.K."/>
            <person name="Crow J.A."/>
            <person name="Grimwood J."/>
            <person name="Kramer R."/>
            <person name="Lindquist E."/>
            <person name="Lucas S."/>
            <person name="Salamov A."/>
            <person name="McFadden G.I."/>
            <person name="Lane C.E."/>
            <person name="Keeling P.J."/>
            <person name="Gray M.W."/>
            <person name="Grigoriev I.V."/>
            <person name="Archibald J.M."/>
        </authorList>
    </citation>
    <scope>NUCLEOTIDE SEQUENCE</scope>
    <source>
        <strain evidence="14">CCMP2712</strain>
    </source>
</reference>
<dbReference type="NCBIfam" id="NF010378">
    <property type="entry name" value="PRK13805.1"/>
    <property type="match status" value="1"/>
</dbReference>
<dbReference type="Pfam" id="PF00171">
    <property type="entry name" value="Aldedh"/>
    <property type="match status" value="1"/>
</dbReference>
<dbReference type="AlphaFoldDB" id="L1JUH2"/>
<evidence type="ECO:0000313" key="12">
    <source>
        <dbReference type="EMBL" id="EKX51959.1"/>
    </source>
</evidence>
<evidence type="ECO:0000259" key="10">
    <source>
        <dbReference type="Pfam" id="PF00465"/>
    </source>
</evidence>
<dbReference type="PANTHER" id="PTHR11496:SF83">
    <property type="entry name" value="HYDROXYACID-OXOACID TRANSHYDROGENASE, MITOCHONDRIAL"/>
    <property type="match status" value="1"/>
</dbReference>
<dbReference type="CDD" id="cd08178">
    <property type="entry name" value="AAD_C"/>
    <property type="match status" value="1"/>
</dbReference>
<feature type="domain" description="Aldehyde dehydrogenase" evidence="9">
    <location>
        <begin position="32"/>
        <end position="426"/>
    </location>
</feature>
<evidence type="ECO:0000259" key="11">
    <source>
        <dbReference type="Pfam" id="PF25137"/>
    </source>
</evidence>
<dbReference type="eggNOG" id="KOG2450">
    <property type="taxonomic scope" value="Eukaryota"/>
</dbReference>
<evidence type="ECO:0000259" key="9">
    <source>
        <dbReference type="Pfam" id="PF00171"/>
    </source>
</evidence>
<dbReference type="GeneID" id="17308465"/>
<dbReference type="InterPro" id="IPR056798">
    <property type="entry name" value="ADH_Fe_C"/>
</dbReference>
<feature type="domain" description="Alcohol dehydrogenase iron-type/glycerol dehydrogenase GldA" evidence="10">
    <location>
        <begin position="479"/>
        <end position="661"/>
    </location>
</feature>
<dbReference type="GO" id="GO:0008774">
    <property type="term" value="F:acetaldehyde dehydrogenase (acetylating) activity"/>
    <property type="evidence" value="ECO:0007669"/>
    <property type="project" value="UniProtKB-UniRule"/>
</dbReference>
<dbReference type="KEGG" id="gtt:GUITHDRAFT_92563"/>
<dbReference type="Pfam" id="PF00465">
    <property type="entry name" value="Fe-ADH"/>
    <property type="match status" value="1"/>
</dbReference>
<evidence type="ECO:0000313" key="13">
    <source>
        <dbReference type="EnsemblProtists" id="EKX51959"/>
    </source>
</evidence>
<evidence type="ECO:0000256" key="8">
    <source>
        <dbReference type="PIRNR" id="PIRNR000111"/>
    </source>
</evidence>
<evidence type="ECO:0000256" key="2">
    <source>
        <dbReference type="ARBA" id="ARBA00023002"/>
    </source>
</evidence>
<dbReference type="HOGENOM" id="CLU_007207_1_1_1"/>
<dbReference type="RefSeq" id="XP_005838939.1">
    <property type="nucleotide sequence ID" value="XM_005838882.1"/>
</dbReference>
<dbReference type="eggNOG" id="KOG3857">
    <property type="taxonomic scope" value="Eukaryota"/>
</dbReference>
<keyword evidence="2 8" id="KW-0560">Oxidoreductase</keyword>